<evidence type="ECO:0000256" key="1">
    <source>
        <dbReference type="ARBA" id="ARBA00023117"/>
    </source>
</evidence>
<feature type="compositionally biased region" description="Low complexity" evidence="3">
    <location>
        <begin position="757"/>
        <end position="767"/>
    </location>
</feature>
<keyword evidence="1 2" id="KW-0103">Bromodomain</keyword>
<dbReference type="InterPro" id="IPR002738">
    <property type="entry name" value="RNase_P_p30"/>
</dbReference>
<feature type="compositionally biased region" description="Basic residues" evidence="3">
    <location>
        <begin position="1095"/>
        <end position="1104"/>
    </location>
</feature>
<gene>
    <name evidence="5" type="ORF">EAG_14418</name>
</gene>
<evidence type="ECO:0000313" key="6">
    <source>
        <dbReference type="Proteomes" id="UP000000311"/>
    </source>
</evidence>
<dbReference type="OMA" id="WFASMRN"/>
<keyword evidence="6" id="KW-1185">Reference proteome</keyword>
<dbReference type="Gene3D" id="1.20.920.10">
    <property type="entry name" value="Bromodomain-like"/>
    <property type="match status" value="1"/>
</dbReference>
<dbReference type="EMBL" id="GL438334">
    <property type="protein sequence ID" value="EFN69160.1"/>
    <property type="molecule type" value="Genomic_DNA"/>
</dbReference>
<feature type="region of interest" description="Disordered" evidence="3">
    <location>
        <begin position="719"/>
        <end position="773"/>
    </location>
</feature>
<protein>
    <recommendedName>
        <fullName evidence="4">Bromo domain-containing protein</fullName>
    </recommendedName>
</protein>
<dbReference type="Pfam" id="PF00439">
    <property type="entry name" value="Bromodomain"/>
    <property type="match status" value="1"/>
</dbReference>
<evidence type="ECO:0000256" key="3">
    <source>
        <dbReference type="SAM" id="MobiDB-lite"/>
    </source>
</evidence>
<feature type="region of interest" description="Disordered" evidence="3">
    <location>
        <begin position="1090"/>
        <end position="1124"/>
    </location>
</feature>
<dbReference type="Proteomes" id="UP000000311">
    <property type="component" value="Unassembled WGS sequence"/>
</dbReference>
<feature type="region of interest" description="Disordered" evidence="3">
    <location>
        <begin position="425"/>
        <end position="470"/>
    </location>
</feature>
<evidence type="ECO:0000313" key="5">
    <source>
        <dbReference type="EMBL" id="EFN69160.1"/>
    </source>
</evidence>
<feature type="compositionally biased region" description="Polar residues" evidence="3">
    <location>
        <begin position="742"/>
        <end position="756"/>
    </location>
</feature>
<name>E2ABQ8_CAMFO</name>
<sequence length="1701" mass="190000">MDFKPSDGFFDLCINVPNNNENPFLYDILLKLYHMGYKTVMLNQTIDESTIDNDRKKKKKGEESKSVPNIVPDPINAQCANLKKYNLYALVPTKQDMLEFACSQLNVDLITLRPSISGIKMKRKMYRQAVARAARSNRSSVHHPRSSPTPSPSTTSVCHQPQQQQILYAPISNPMVTLQSCGTVLHPACVYPNVQSYVGSPNFSTLHLQGKNNRWHSKNKPSRGQLYYQQQQPLSCNSKPVMLLDQPSSSIAPIPSSTTSFLVASSTFAGPLSSEHYNNNSRMTHLSPQSFNFKPSNVQAFCLIQDRQNAQQQQQHPIQASYYNISATNTCSLQTVNANSSFPLPSLNPYTNPYTNLTTFNTNQFPTMMQSSPFCGDSSAGLVLAPTRKDKSLSSSDFSSFKNNASKIPPSICESQIVPVTHSDNFNGWPSQIETSPKNSCDAHTAGNNKSLKSADRVSQKPISVKTDEEHYSDESSISFDFTIEAEKMVSALCNTTSSNDLGKEELKPDNKTDSAPFSGAGDNVPNKANWFTDFCSKYENGTSIGVQTDTYSCIDRSQYPELIRKTVYWGCTEAEIVLGSIDSQADSKQNWLTCLSSATRTAITKSSTCIPVFAGDRTLANDLINALLRISNGWLSLDNYLNKQHFPNLFDRLEPELITCFHIWEENTCELLKQIVRTFQKFGENNEMTDRKYNTICGPSSFPGDVSLYTNYNLFAQPSSSSSAQQNTIRKASQCDVENPPTATSRSNLHNFQHNSSQQEQQSAAQKESKLRSKWTITENLSSAINTTKSVPNVHMTDIGGLAKLRTKNASSTSRKRDSTQKSLNAEFCQLRNKVMETSTNATKDRKHDLKSEHKLVVSHNSSDQSFRLQRPAKSTPLTYSGLYAQNCLSFTFPLPGNPSSSYPVSNPGILTYGGYLSSGYSCPITDVNSSSKNLEQNYGTKNVHSTYVSKSQTDRMEFPAVPRNKMTLLSQIEPRTFDKESKEMAANLSAWFASMRNAQPPATTANFEESKNENSGSRLFAQQEMPKYSSVPKQPPIDATRQFQALQNLPNIQSTPWAAGNFINRYQTHHAPEEYDSSEDVRVYMKPGSYNVPRKRHQRRSNRRSDNSNTSRNVHVTSSHHNVCGSKGKNIFASSTPLSHTNAPTANISNATLIKTSFPPASQLPAPLFNLENSPRILKRAESLSQDAHQDVTWKAACASAEILLEALNVKDCDNACRKIDCIDNIKKDDQNKENAEILPMTSQSDLKLQKRNNVDYASSYEASEDDSGSTCRLSPTTSVLSVSQLHEEENALGIKTNVKTDSWLIRTLNNASVVGKQKRHKDDVDPGSLESSNNSEIADVKLDQFATSSTADADTKILATIVDSEYPAIFSREHISGFFSRNDETPKESESYIGRATYSETVRRSIKSNNVHLERKETCKPCTTTSSMATVIPIPGRKCQRKDSEQSYQLLHKSRRSSDKKIIKSAGGNDLQLEEGSCTKVSDVKSNSVIPKLSITSKAYGKKDLEHSKDKCIKSSDHGWSVWYSSRRKQSLSPLALSKLETIHQTICQMDEAKIFKYPLSCDNKDGQSLSAGTVEDHCKVVKSPMFLEIVEYKLKNRIYHKVEHAIKDFRRIIHNARLYHQHDVERQRKIEVLSKKLEDLLEEHFHNWDFENIIGSPREDPSMQLRLKTIGQKSNAGRCDSAKKSASLANVENSSFH</sequence>
<dbReference type="InterPro" id="IPR001487">
    <property type="entry name" value="Bromodomain"/>
</dbReference>
<feature type="compositionally biased region" description="Low complexity" evidence="3">
    <location>
        <begin position="146"/>
        <end position="157"/>
    </location>
</feature>
<organism evidence="6">
    <name type="scientific">Camponotus floridanus</name>
    <name type="common">Florida carpenter ant</name>
    <dbReference type="NCBI Taxonomy" id="104421"/>
    <lineage>
        <taxon>Eukaryota</taxon>
        <taxon>Metazoa</taxon>
        <taxon>Ecdysozoa</taxon>
        <taxon>Arthropoda</taxon>
        <taxon>Hexapoda</taxon>
        <taxon>Insecta</taxon>
        <taxon>Pterygota</taxon>
        <taxon>Neoptera</taxon>
        <taxon>Endopterygota</taxon>
        <taxon>Hymenoptera</taxon>
        <taxon>Apocrita</taxon>
        <taxon>Aculeata</taxon>
        <taxon>Formicoidea</taxon>
        <taxon>Formicidae</taxon>
        <taxon>Formicinae</taxon>
        <taxon>Camponotus</taxon>
    </lineage>
</organism>
<feature type="region of interest" description="Disordered" evidence="3">
    <location>
        <begin position="501"/>
        <end position="522"/>
    </location>
</feature>
<dbReference type="SUPFAM" id="SSF47370">
    <property type="entry name" value="Bromodomain"/>
    <property type="match status" value="1"/>
</dbReference>
<dbReference type="OrthoDB" id="1742084at2759"/>
<dbReference type="PROSITE" id="PS50014">
    <property type="entry name" value="BROMODOMAIN_2"/>
    <property type="match status" value="1"/>
</dbReference>
<dbReference type="STRING" id="104421.E2ABQ8"/>
<feature type="region of interest" description="Disordered" evidence="3">
    <location>
        <begin position="132"/>
        <end position="159"/>
    </location>
</feature>
<feature type="compositionally biased region" description="Polar residues" evidence="3">
    <location>
        <begin position="425"/>
        <end position="439"/>
    </location>
</feature>
<dbReference type="InterPro" id="IPR036427">
    <property type="entry name" value="Bromodomain-like_sf"/>
</dbReference>
<dbReference type="SMART" id="SM00297">
    <property type="entry name" value="BROMO"/>
    <property type="match status" value="1"/>
</dbReference>
<proteinExistence type="predicted"/>
<feature type="domain" description="Bromo" evidence="4">
    <location>
        <begin position="1551"/>
        <end position="1631"/>
    </location>
</feature>
<feature type="compositionally biased region" description="Polar residues" evidence="3">
    <location>
        <begin position="719"/>
        <end position="732"/>
    </location>
</feature>
<dbReference type="InParanoid" id="E2ABQ8"/>
<reference evidence="5 6" key="1">
    <citation type="journal article" date="2010" name="Science">
        <title>Genomic comparison of the ants Camponotus floridanus and Harpegnathos saltator.</title>
        <authorList>
            <person name="Bonasio R."/>
            <person name="Zhang G."/>
            <person name="Ye C."/>
            <person name="Mutti N.S."/>
            <person name="Fang X."/>
            <person name="Qin N."/>
            <person name="Donahue G."/>
            <person name="Yang P."/>
            <person name="Li Q."/>
            <person name="Li C."/>
            <person name="Zhang P."/>
            <person name="Huang Z."/>
            <person name="Berger S.L."/>
            <person name="Reinberg D."/>
            <person name="Wang J."/>
            <person name="Liebig J."/>
        </authorList>
    </citation>
    <scope>NUCLEOTIDE SEQUENCE [LARGE SCALE GENOMIC DNA]</scope>
    <source>
        <strain evidence="6">C129</strain>
    </source>
</reference>
<feature type="compositionally biased region" description="Basic and acidic residues" evidence="3">
    <location>
        <begin position="502"/>
        <end position="513"/>
    </location>
</feature>
<evidence type="ECO:0000259" key="4">
    <source>
        <dbReference type="PROSITE" id="PS50014"/>
    </source>
</evidence>
<dbReference type="Pfam" id="PF01876">
    <property type="entry name" value="RNase_P_p30"/>
    <property type="match status" value="1"/>
</dbReference>
<accession>E2ABQ8</accession>
<dbReference type="GO" id="GO:0008033">
    <property type="term" value="P:tRNA processing"/>
    <property type="evidence" value="ECO:0007669"/>
    <property type="project" value="InterPro"/>
</dbReference>
<evidence type="ECO:0000256" key="2">
    <source>
        <dbReference type="PROSITE-ProRule" id="PRU00035"/>
    </source>
</evidence>